<protein>
    <submittedName>
        <fullName evidence="1">Uncharacterized protein</fullName>
    </submittedName>
</protein>
<gene>
    <name evidence="1" type="ORF">HPB47_023155</name>
</gene>
<reference evidence="1 2" key="1">
    <citation type="journal article" date="2020" name="Cell">
        <title>Large-Scale Comparative Analyses of Tick Genomes Elucidate Their Genetic Diversity and Vector Capacities.</title>
        <authorList>
            <consortium name="Tick Genome and Microbiome Consortium (TIGMIC)"/>
            <person name="Jia N."/>
            <person name="Wang J."/>
            <person name="Shi W."/>
            <person name="Du L."/>
            <person name="Sun Y."/>
            <person name="Zhan W."/>
            <person name="Jiang J.F."/>
            <person name="Wang Q."/>
            <person name="Zhang B."/>
            <person name="Ji P."/>
            <person name="Bell-Sakyi L."/>
            <person name="Cui X.M."/>
            <person name="Yuan T.T."/>
            <person name="Jiang B.G."/>
            <person name="Yang W.F."/>
            <person name="Lam T.T."/>
            <person name="Chang Q.C."/>
            <person name="Ding S.J."/>
            <person name="Wang X.J."/>
            <person name="Zhu J.G."/>
            <person name="Ruan X.D."/>
            <person name="Zhao L."/>
            <person name="Wei J.T."/>
            <person name="Ye R.Z."/>
            <person name="Que T.C."/>
            <person name="Du C.H."/>
            <person name="Zhou Y.H."/>
            <person name="Cheng J.X."/>
            <person name="Dai P.F."/>
            <person name="Guo W.B."/>
            <person name="Han X.H."/>
            <person name="Huang E.J."/>
            <person name="Li L.F."/>
            <person name="Wei W."/>
            <person name="Gao Y.C."/>
            <person name="Liu J.Z."/>
            <person name="Shao H.Z."/>
            <person name="Wang X."/>
            <person name="Wang C.C."/>
            <person name="Yang T.C."/>
            <person name="Huo Q.B."/>
            <person name="Li W."/>
            <person name="Chen H.Y."/>
            <person name="Chen S.E."/>
            <person name="Zhou L.G."/>
            <person name="Ni X.B."/>
            <person name="Tian J.H."/>
            <person name="Sheng Y."/>
            <person name="Liu T."/>
            <person name="Pan Y.S."/>
            <person name="Xia L.Y."/>
            <person name="Li J."/>
            <person name="Zhao F."/>
            <person name="Cao W.C."/>
        </authorList>
    </citation>
    <scope>NUCLEOTIDE SEQUENCE [LARGE SCALE GENOMIC DNA]</scope>
    <source>
        <strain evidence="1">Iper-2018</strain>
    </source>
</reference>
<organism evidence="1 2">
    <name type="scientific">Ixodes persulcatus</name>
    <name type="common">Taiga tick</name>
    <dbReference type="NCBI Taxonomy" id="34615"/>
    <lineage>
        <taxon>Eukaryota</taxon>
        <taxon>Metazoa</taxon>
        <taxon>Ecdysozoa</taxon>
        <taxon>Arthropoda</taxon>
        <taxon>Chelicerata</taxon>
        <taxon>Arachnida</taxon>
        <taxon>Acari</taxon>
        <taxon>Parasitiformes</taxon>
        <taxon>Ixodida</taxon>
        <taxon>Ixodoidea</taxon>
        <taxon>Ixodidae</taxon>
        <taxon>Ixodinae</taxon>
        <taxon>Ixodes</taxon>
    </lineage>
</organism>
<dbReference type="Proteomes" id="UP000805193">
    <property type="component" value="Unassembled WGS sequence"/>
</dbReference>
<proteinExistence type="predicted"/>
<sequence length="512" mass="56775">METQRRHRSSNNTAPFRTEDKRWRKRSRCQLPPTNEQTPRAGEFSRQGTAAALLPRLFLFLRLSPPAERAPLLSRKDCLLKTLALGAEYSFVGGVRCAISCVPCETTPCSLKTGGVAAKRRHLSGGSASSQATIIDDHRENRTVIVKPQDPTKLIAKLNPLTLSQELDSITPNGVIQIRPNYRLNLLAIDIRDNSSMTTILTLTILLGIKVQTYEAHPRSSAVRIIRDVDKDITETDLKKAISETTPVIRVKRLGASETVKLVFATETMPEHVVVGHIRFRVLQYTDKPRQCHKCRRFGHIQTACSHVQRCSRCGGTHDRIDCQADQPRCVNCKRKHEATSRSCPFYKTEAAVSSYRQTHKVSYPLAKSAVLSDNKNKTAGALNPFSRKSQNEKVEEAMMPPLDDDPFPALPSQAAASTSASTSVGPETSPRKRQDNFARVINTSAQRASETTYRSRTQGSDNNTESQGLGSAVYTLATLLRTFLATLEHSLARAGITLIDITLPLVHSWIK</sequence>
<evidence type="ECO:0000313" key="2">
    <source>
        <dbReference type="Proteomes" id="UP000805193"/>
    </source>
</evidence>
<accession>A0AC60Q7P7</accession>
<evidence type="ECO:0000313" key="1">
    <source>
        <dbReference type="EMBL" id="KAG0429946.1"/>
    </source>
</evidence>
<keyword evidence="2" id="KW-1185">Reference proteome</keyword>
<comment type="caution">
    <text evidence="1">The sequence shown here is derived from an EMBL/GenBank/DDBJ whole genome shotgun (WGS) entry which is preliminary data.</text>
</comment>
<dbReference type="EMBL" id="JABSTQ010009368">
    <property type="protein sequence ID" value="KAG0429946.1"/>
    <property type="molecule type" value="Genomic_DNA"/>
</dbReference>
<name>A0AC60Q7P7_IXOPE</name>